<dbReference type="AlphaFoldDB" id="A0AA46A7V8"/>
<dbReference type="EMBL" id="FTOU01000044">
    <property type="protein sequence ID" value="SIT18864.1"/>
    <property type="molecule type" value="Genomic_DNA"/>
</dbReference>
<dbReference type="GO" id="GO:0016758">
    <property type="term" value="F:hexosyltransferase activity"/>
    <property type="evidence" value="ECO:0007669"/>
    <property type="project" value="UniProtKB-ARBA"/>
</dbReference>
<gene>
    <name evidence="3" type="ORF">JHX88_21815</name>
    <name evidence="2" type="ORF">SAMN05421772_1441</name>
</gene>
<dbReference type="InterPro" id="IPR001173">
    <property type="entry name" value="Glyco_trans_2-like"/>
</dbReference>
<accession>A0AA46A7V8</accession>
<evidence type="ECO:0000313" key="2">
    <source>
        <dbReference type="EMBL" id="SIT18864.1"/>
    </source>
</evidence>
<dbReference type="Proteomes" id="UP000186216">
    <property type="component" value="Unassembled WGS sequence"/>
</dbReference>
<dbReference type="Proteomes" id="UP001215549">
    <property type="component" value="Plasmid p242883"/>
</dbReference>
<reference evidence="2 4" key="1">
    <citation type="submission" date="2017-01" db="EMBL/GenBank/DDBJ databases">
        <authorList>
            <person name="Varghese N."/>
            <person name="Submissions S."/>
        </authorList>
    </citation>
    <scope>NUCLEOTIDE SEQUENCE [LARGE SCALE GENOMIC DNA]</scope>
    <source>
        <strain evidence="2 4">DSM 18447</strain>
    </source>
</reference>
<dbReference type="Gene3D" id="3.90.550.10">
    <property type="entry name" value="Spore Coat Polysaccharide Biosynthesis Protein SpsA, Chain A"/>
    <property type="match status" value="1"/>
</dbReference>
<dbReference type="EMBL" id="CP067141">
    <property type="protein sequence ID" value="WCR05501.1"/>
    <property type="molecule type" value="Genomic_DNA"/>
</dbReference>
<evidence type="ECO:0000313" key="3">
    <source>
        <dbReference type="EMBL" id="WCR05501.1"/>
    </source>
</evidence>
<keyword evidence="5" id="KW-1185">Reference proteome</keyword>
<keyword evidence="3" id="KW-0614">Plasmid</keyword>
<dbReference type="PANTHER" id="PTHR22916">
    <property type="entry name" value="GLYCOSYLTRANSFERASE"/>
    <property type="match status" value="1"/>
</dbReference>
<dbReference type="CDD" id="cd00761">
    <property type="entry name" value="Glyco_tranf_GTA_type"/>
    <property type="match status" value="1"/>
</dbReference>
<sequence>MKISAIITCYNVEEYIATAIQSVIDCNFDDCEIIIVDDCSTDKTREIIDTINSNNLDKNIVSINFPKNTPGGVAAAANAGMDVATGEITLFVDGDDWVVPGPTRRAVEILRRGNNDFVVCNCGEYWNHNGVYTNYPEDSYWTSLGDDLPLEDKRDILIKMAPFPWRKIYSTDFLNRNKIRFPVGDFFFEDNPFHWETTVKSESFTFYNEITHIHRMNRPGQTVGQQGIKFIKIFDHARIIKDKLDQDGLTDRHLHSYVGWLLKHIIWCGNYVPPGFLNEVYEKSKIFLKDLPPDIFWHGVATSGFSATDVRKVAAIYLDQRFEFLREF</sequence>
<dbReference type="SUPFAM" id="SSF53448">
    <property type="entry name" value="Nucleotide-diphospho-sugar transferases"/>
    <property type="match status" value="1"/>
</dbReference>
<dbReference type="RefSeq" id="WP_076529203.1">
    <property type="nucleotide sequence ID" value="NZ_CP067141.1"/>
</dbReference>
<feature type="domain" description="Glycosyltransferase 2-like" evidence="1">
    <location>
        <begin position="4"/>
        <end position="137"/>
    </location>
</feature>
<evidence type="ECO:0000313" key="4">
    <source>
        <dbReference type="Proteomes" id="UP000186216"/>
    </source>
</evidence>
<dbReference type="InterPro" id="IPR029044">
    <property type="entry name" value="Nucleotide-diphossugar_trans"/>
</dbReference>
<protein>
    <submittedName>
        <fullName evidence="3">Glycosyltransferase family 2 protein</fullName>
    </submittedName>
    <submittedName>
        <fullName evidence="2">Glycosyltransferase involved in cell wall bisynthesis</fullName>
    </submittedName>
</protein>
<organism evidence="2 4">
    <name type="scientific">Paracoccus saliphilus</name>
    <dbReference type="NCBI Taxonomy" id="405559"/>
    <lineage>
        <taxon>Bacteria</taxon>
        <taxon>Pseudomonadati</taxon>
        <taxon>Pseudomonadota</taxon>
        <taxon>Alphaproteobacteria</taxon>
        <taxon>Rhodobacterales</taxon>
        <taxon>Paracoccaceae</taxon>
        <taxon>Paracoccus</taxon>
    </lineage>
</organism>
<dbReference type="Pfam" id="PF00535">
    <property type="entry name" value="Glycos_transf_2"/>
    <property type="match status" value="1"/>
</dbReference>
<reference evidence="3 5" key="2">
    <citation type="submission" date="2021-01" db="EMBL/GenBank/DDBJ databases">
        <title>Biogeographic distribution of Paracoccus.</title>
        <authorList>
            <person name="Hollensteiner J."/>
            <person name="Leineberger J."/>
            <person name="Brinkhoff T."/>
            <person name="Daniel R."/>
        </authorList>
    </citation>
    <scope>NUCLEOTIDE SEQUENCE [LARGE SCALE GENOMIC DNA]</scope>
    <source>
        <strain evidence="3 5">DSM 18447</strain>
        <plasmid evidence="3 5">p242883</plasmid>
    </source>
</reference>
<name>A0AA46A7V8_9RHOB</name>
<dbReference type="SMR" id="A0AA46A7V8"/>
<geneLocation type="plasmid" evidence="3 5">
    <name>p242883</name>
</geneLocation>
<proteinExistence type="predicted"/>
<evidence type="ECO:0000313" key="5">
    <source>
        <dbReference type="Proteomes" id="UP001215549"/>
    </source>
</evidence>
<evidence type="ECO:0000259" key="1">
    <source>
        <dbReference type="Pfam" id="PF00535"/>
    </source>
</evidence>